<dbReference type="SMART" id="SM00082">
    <property type="entry name" value="LRRCT"/>
    <property type="match status" value="1"/>
</dbReference>
<dbReference type="KEGG" id="pvt:110080160"/>
<dbReference type="PROSITE" id="PS51450">
    <property type="entry name" value="LRR"/>
    <property type="match status" value="2"/>
</dbReference>
<proteinExistence type="predicted"/>
<dbReference type="SMART" id="SM00013">
    <property type="entry name" value="LRRNT"/>
    <property type="match status" value="1"/>
</dbReference>
<evidence type="ECO:0000313" key="7">
    <source>
        <dbReference type="Proteomes" id="UP001652642"/>
    </source>
</evidence>
<dbReference type="PANTHER" id="PTHR24369:SF211">
    <property type="entry name" value="LEUCINE-RICH REPEAT-CONTAINING PROTEIN 15-LIKE"/>
    <property type="match status" value="1"/>
</dbReference>
<sequence length="437" mass="49415">MLYARCQDMQVFLLLLSLLTGSLGPGRGASPLACPSSCKCSGDAIISCKRVGLRSLPKEIAASTISLNLSHNFLRLLTGDAFSNLTYLNSLWLDHNNLTFLYPGAFKSLCNLRVLYLSRNPRLTYLHANTFKGLRNLISLDLSHCNLFEIHPFVFTHLPSLEALNLTANNMRYVPEAFRSLTRLTRLSLERNHIEAIGRDSFKDLGALKELNLRKNRIWTIQRDAFFQLGRLGVLNLGHNRLSDLPNQLFSGLTRLRTMHLEANQLTEIRCPFSSLHSLRKLYLNNNRIFSIAGSAFSPLGELDFLHLSRNNLSRLPSHLLVGLPKLRYIFLSQNPWECDCAMLRLATWLSSYQGVIEGLQCASLMDRNMSLLDLFDQDTLSSCPPPSGPIREEDCEGSYQNRASGFFATFEKMLCILLTWWCSAAFSVVMTRCHCN</sequence>
<evidence type="ECO:0000256" key="1">
    <source>
        <dbReference type="ARBA" id="ARBA00022614"/>
    </source>
</evidence>
<dbReference type="SUPFAM" id="SSF52058">
    <property type="entry name" value="L domain-like"/>
    <property type="match status" value="1"/>
</dbReference>
<dbReference type="OrthoDB" id="1055097at2759"/>
<dbReference type="Gene3D" id="3.80.10.10">
    <property type="entry name" value="Ribonuclease Inhibitor"/>
    <property type="match status" value="2"/>
</dbReference>
<evidence type="ECO:0000256" key="2">
    <source>
        <dbReference type="ARBA" id="ARBA00022729"/>
    </source>
</evidence>
<evidence type="ECO:0000313" key="8">
    <source>
        <dbReference type="RefSeq" id="XP_020651498.2"/>
    </source>
</evidence>
<reference evidence="8" key="1">
    <citation type="submission" date="2025-08" db="UniProtKB">
        <authorList>
            <consortium name="RefSeq"/>
        </authorList>
    </citation>
    <scope>IDENTIFICATION</scope>
</reference>
<dbReference type="InterPro" id="IPR032675">
    <property type="entry name" value="LRR_dom_sf"/>
</dbReference>
<feature type="chain" id="PRO_5047000386" description="Nyctalopin" evidence="4">
    <location>
        <begin position="29"/>
        <end position="437"/>
    </location>
</feature>
<dbReference type="Proteomes" id="UP001652642">
    <property type="component" value="Chromosome 11"/>
</dbReference>
<keyword evidence="1" id="KW-0433">Leucine-rich repeat</keyword>
<dbReference type="RefSeq" id="XP_020651498.2">
    <property type="nucleotide sequence ID" value="XM_020795839.2"/>
</dbReference>
<feature type="domain" description="LRRNT" evidence="5">
    <location>
        <begin position="33"/>
        <end position="66"/>
    </location>
</feature>
<gene>
    <name evidence="8" type="primary">LOC110080160</name>
</gene>
<dbReference type="GeneID" id="110080160"/>
<dbReference type="InterPro" id="IPR001611">
    <property type="entry name" value="Leu-rich_rpt"/>
</dbReference>
<dbReference type="SMART" id="SM00369">
    <property type="entry name" value="LRR_TYP"/>
    <property type="match status" value="11"/>
</dbReference>
<dbReference type="AlphaFoldDB" id="A0A6J0TV79"/>
<keyword evidence="3" id="KW-0677">Repeat</keyword>
<protein>
    <recommendedName>
        <fullName evidence="9">Nyctalopin</fullName>
    </recommendedName>
</protein>
<feature type="signal peptide" evidence="4">
    <location>
        <begin position="1"/>
        <end position="28"/>
    </location>
</feature>
<dbReference type="GO" id="GO:0005886">
    <property type="term" value="C:plasma membrane"/>
    <property type="evidence" value="ECO:0007669"/>
    <property type="project" value="UniProtKB-SubCell"/>
</dbReference>
<dbReference type="InParanoid" id="A0A6J0TV79"/>
<accession>A0A6J0TV79</accession>
<name>A0A6J0TV79_9SAUR</name>
<dbReference type="InterPro" id="IPR000372">
    <property type="entry name" value="LRRNT"/>
</dbReference>
<dbReference type="InterPro" id="IPR050541">
    <property type="entry name" value="LRR_TM_domain-containing"/>
</dbReference>
<dbReference type="PANTHER" id="PTHR24369">
    <property type="entry name" value="ANTIGEN BSP, PUTATIVE-RELATED"/>
    <property type="match status" value="1"/>
</dbReference>
<evidence type="ECO:0000256" key="4">
    <source>
        <dbReference type="SAM" id="SignalP"/>
    </source>
</evidence>
<dbReference type="InterPro" id="IPR003591">
    <property type="entry name" value="Leu-rich_rpt_typical-subtyp"/>
</dbReference>
<organism evidence="7 8">
    <name type="scientific">Pogona vitticeps</name>
    <name type="common">central bearded dragon</name>
    <dbReference type="NCBI Taxonomy" id="103695"/>
    <lineage>
        <taxon>Eukaryota</taxon>
        <taxon>Metazoa</taxon>
        <taxon>Chordata</taxon>
        <taxon>Craniata</taxon>
        <taxon>Vertebrata</taxon>
        <taxon>Euteleostomi</taxon>
        <taxon>Lepidosauria</taxon>
        <taxon>Squamata</taxon>
        <taxon>Bifurcata</taxon>
        <taxon>Unidentata</taxon>
        <taxon>Episquamata</taxon>
        <taxon>Toxicofera</taxon>
        <taxon>Iguania</taxon>
        <taxon>Acrodonta</taxon>
        <taxon>Agamidae</taxon>
        <taxon>Amphibolurinae</taxon>
        <taxon>Pogona</taxon>
    </lineage>
</organism>
<evidence type="ECO:0008006" key="9">
    <source>
        <dbReference type="Google" id="ProtNLM"/>
    </source>
</evidence>
<keyword evidence="2 4" id="KW-0732">Signal</keyword>
<evidence type="ECO:0000259" key="6">
    <source>
        <dbReference type="SMART" id="SM00082"/>
    </source>
</evidence>
<evidence type="ECO:0000259" key="5">
    <source>
        <dbReference type="SMART" id="SM00013"/>
    </source>
</evidence>
<evidence type="ECO:0000256" key="3">
    <source>
        <dbReference type="ARBA" id="ARBA00022737"/>
    </source>
</evidence>
<dbReference type="InterPro" id="IPR000483">
    <property type="entry name" value="Cys-rich_flank_reg_C"/>
</dbReference>
<keyword evidence="7" id="KW-1185">Reference proteome</keyword>
<feature type="domain" description="LRRCT" evidence="6">
    <location>
        <begin position="335"/>
        <end position="385"/>
    </location>
</feature>
<dbReference type="Pfam" id="PF13855">
    <property type="entry name" value="LRR_8"/>
    <property type="match status" value="3"/>
</dbReference>